<feature type="compositionally biased region" description="Basic and acidic residues" evidence="1">
    <location>
        <begin position="57"/>
        <end position="66"/>
    </location>
</feature>
<evidence type="ECO:0000313" key="3">
    <source>
        <dbReference type="Proteomes" id="UP001179952"/>
    </source>
</evidence>
<keyword evidence="3" id="KW-1185">Reference proteome</keyword>
<evidence type="ECO:0000256" key="1">
    <source>
        <dbReference type="SAM" id="MobiDB-lite"/>
    </source>
</evidence>
<reference evidence="2" key="1">
    <citation type="journal article" date="2023" name="Nat. Commun.">
        <title>Diploid and tetraploid genomes of Acorus and the evolution of monocots.</title>
        <authorList>
            <person name="Ma L."/>
            <person name="Liu K.W."/>
            <person name="Li Z."/>
            <person name="Hsiao Y.Y."/>
            <person name="Qi Y."/>
            <person name="Fu T."/>
            <person name="Tang G.D."/>
            <person name="Zhang D."/>
            <person name="Sun W.H."/>
            <person name="Liu D.K."/>
            <person name="Li Y."/>
            <person name="Chen G.Z."/>
            <person name="Liu X.D."/>
            <person name="Liao X.Y."/>
            <person name="Jiang Y.T."/>
            <person name="Yu X."/>
            <person name="Hao Y."/>
            <person name="Huang J."/>
            <person name="Zhao X.W."/>
            <person name="Ke S."/>
            <person name="Chen Y.Y."/>
            <person name="Wu W.L."/>
            <person name="Hsu J.L."/>
            <person name="Lin Y.F."/>
            <person name="Huang M.D."/>
            <person name="Li C.Y."/>
            <person name="Huang L."/>
            <person name="Wang Z.W."/>
            <person name="Zhao X."/>
            <person name="Zhong W.Y."/>
            <person name="Peng D.H."/>
            <person name="Ahmad S."/>
            <person name="Lan S."/>
            <person name="Zhang J.S."/>
            <person name="Tsai W.C."/>
            <person name="Van de Peer Y."/>
            <person name="Liu Z.J."/>
        </authorList>
    </citation>
    <scope>NUCLEOTIDE SEQUENCE</scope>
    <source>
        <strain evidence="2">SCP</strain>
    </source>
</reference>
<protein>
    <submittedName>
        <fullName evidence="2">Uncharacterized protein</fullName>
    </submittedName>
</protein>
<feature type="compositionally biased region" description="Basic and acidic residues" evidence="1">
    <location>
        <begin position="26"/>
        <end position="49"/>
    </location>
</feature>
<sequence>MIASSELVDMKWDLLEGLSEISGDELGGHEKRREGQEDCRFETQRETAVKVHQSNGDQRRKDSIKS</sequence>
<organism evidence="2 3">
    <name type="scientific">Acorus gramineus</name>
    <name type="common">Dwarf sweet flag</name>
    <dbReference type="NCBI Taxonomy" id="55184"/>
    <lineage>
        <taxon>Eukaryota</taxon>
        <taxon>Viridiplantae</taxon>
        <taxon>Streptophyta</taxon>
        <taxon>Embryophyta</taxon>
        <taxon>Tracheophyta</taxon>
        <taxon>Spermatophyta</taxon>
        <taxon>Magnoliopsida</taxon>
        <taxon>Liliopsida</taxon>
        <taxon>Acoraceae</taxon>
        <taxon>Acorus</taxon>
    </lineage>
</organism>
<dbReference type="AlphaFoldDB" id="A0AAV9B171"/>
<name>A0AAV9B171_ACOGR</name>
<comment type="caution">
    <text evidence="2">The sequence shown here is derived from an EMBL/GenBank/DDBJ whole genome shotgun (WGS) entry which is preliminary data.</text>
</comment>
<dbReference type="EMBL" id="JAUJYN010000005">
    <property type="protein sequence ID" value="KAK1270390.1"/>
    <property type="molecule type" value="Genomic_DNA"/>
</dbReference>
<dbReference type="Proteomes" id="UP001179952">
    <property type="component" value="Unassembled WGS sequence"/>
</dbReference>
<feature type="region of interest" description="Disordered" evidence="1">
    <location>
        <begin position="23"/>
        <end position="66"/>
    </location>
</feature>
<gene>
    <name evidence="2" type="ORF">QJS04_geneDACA004356</name>
</gene>
<evidence type="ECO:0000313" key="2">
    <source>
        <dbReference type="EMBL" id="KAK1270390.1"/>
    </source>
</evidence>
<reference evidence="2" key="2">
    <citation type="submission" date="2023-06" db="EMBL/GenBank/DDBJ databases">
        <authorList>
            <person name="Ma L."/>
            <person name="Liu K.-W."/>
            <person name="Li Z."/>
            <person name="Hsiao Y.-Y."/>
            <person name="Qi Y."/>
            <person name="Fu T."/>
            <person name="Tang G."/>
            <person name="Zhang D."/>
            <person name="Sun W.-H."/>
            <person name="Liu D.-K."/>
            <person name="Li Y."/>
            <person name="Chen G.-Z."/>
            <person name="Liu X.-D."/>
            <person name="Liao X.-Y."/>
            <person name="Jiang Y.-T."/>
            <person name="Yu X."/>
            <person name="Hao Y."/>
            <person name="Huang J."/>
            <person name="Zhao X.-W."/>
            <person name="Ke S."/>
            <person name="Chen Y.-Y."/>
            <person name="Wu W.-L."/>
            <person name="Hsu J.-L."/>
            <person name="Lin Y.-F."/>
            <person name="Huang M.-D."/>
            <person name="Li C.-Y."/>
            <person name="Huang L."/>
            <person name="Wang Z.-W."/>
            <person name="Zhao X."/>
            <person name="Zhong W.-Y."/>
            <person name="Peng D.-H."/>
            <person name="Ahmad S."/>
            <person name="Lan S."/>
            <person name="Zhang J.-S."/>
            <person name="Tsai W.-C."/>
            <person name="Van De Peer Y."/>
            <person name="Liu Z.-J."/>
        </authorList>
    </citation>
    <scope>NUCLEOTIDE SEQUENCE</scope>
    <source>
        <strain evidence="2">SCP</strain>
        <tissue evidence="2">Leaves</tissue>
    </source>
</reference>
<proteinExistence type="predicted"/>
<accession>A0AAV9B171</accession>